<accession>A0A497EQT8</accession>
<dbReference type="FunFam" id="3.30.930.10:FF:000037">
    <property type="entry name" value="Proline--tRNA ligase"/>
    <property type="match status" value="1"/>
</dbReference>
<dbReference type="SMART" id="SM00946">
    <property type="entry name" value="ProRS-C_1"/>
    <property type="match status" value="1"/>
</dbReference>
<dbReference type="AlphaFoldDB" id="A0A497EQT8"/>
<sequence length="479" mass="54966">MRPERKEWSEQFSEWFHRVIFEAKVYDYRYPVKGMAVWMPYGFSIRRNVLTIVRNVLESSGHQEVLFPLLIPEDMLRREAEHVKSFEKEVFWVTRGGGEELNVKLALRPTSETAIYPMFKLWISSYNDLPIKIYQVVSVFRHETKATKPMIRVREVTTFKEAHTAHATPEEAEEQVHEAVREYSKIFDTLGIPYLISRRPDWDKFPGAVYTIAFDTIMPDGRTLQIGTVHNLGQTFSKAFDIKFMKSDGSYDYVWQTCYGISERVVAALISVHGDDHGMVLPPKVAPIHAVVVPIPYKDADSKAIFNKAREACELLNSHGIKAVIDDRPDVTPGSKYFEWELKGVPVRVEIGPRDLEKESATIVKRVDLEKRVCPFKELVNAVERALEEVDLELRDRAWKFLKDKVYRVESLKEGKAIIEKRNGIVEMPWCLSESCGRTIEGELNASVLGHPIEDVDVDGKCVVCGNRAETLIRVAKTY</sequence>
<dbReference type="InterPro" id="IPR045864">
    <property type="entry name" value="aa-tRNA-synth_II/BPL/LPL"/>
</dbReference>
<dbReference type="PANTHER" id="PTHR43382">
    <property type="entry name" value="PROLYL-TRNA SYNTHETASE"/>
    <property type="match status" value="1"/>
</dbReference>
<dbReference type="GO" id="GO:0005737">
    <property type="term" value="C:cytoplasm"/>
    <property type="evidence" value="ECO:0007669"/>
    <property type="project" value="UniProtKB-SubCell"/>
</dbReference>
<dbReference type="InterPro" id="IPR016061">
    <property type="entry name" value="Pro-tRNA_ligase_II_C"/>
</dbReference>
<comment type="subcellular location">
    <subcellularLocation>
        <location evidence="7">Cytoplasm</location>
    </subcellularLocation>
</comment>
<comment type="subunit">
    <text evidence="7">Homodimer.</text>
</comment>
<comment type="catalytic activity">
    <reaction evidence="6 7">
        <text>tRNA(Pro) + L-proline + ATP = L-prolyl-tRNA(Pro) + AMP + diphosphate</text>
        <dbReference type="Rhea" id="RHEA:14305"/>
        <dbReference type="Rhea" id="RHEA-COMP:9700"/>
        <dbReference type="Rhea" id="RHEA-COMP:9702"/>
        <dbReference type="ChEBI" id="CHEBI:30616"/>
        <dbReference type="ChEBI" id="CHEBI:33019"/>
        <dbReference type="ChEBI" id="CHEBI:60039"/>
        <dbReference type="ChEBI" id="CHEBI:78442"/>
        <dbReference type="ChEBI" id="CHEBI:78532"/>
        <dbReference type="ChEBI" id="CHEBI:456215"/>
        <dbReference type="EC" id="6.1.1.15"/>
    </reaction>
</comment>
<evidence type="ECO:0000256" key="6">
    <source>
        <dbReference type="ARBA" id="ARBA00047671"/>
    </source>
</evidence>
<organism evidence="9 12">
    <name type="scientific">Thermoproteota archaeon</name>
    <dbReference type="NCBI Taxonomy" id="2056631"/>
    <lineage>
        <taxon>Archaea</taxon>
        <taxon>Thermoproteota</taxon>
    </lineage>
</organism>
<dbReference type="HAMAP" id="MF_01571">
    <property type="entry name" value="Pro_tRNA_synth_type3"/>
    <property type="match status" value="1"/>
</dbReference>
<dbReference type="InterPro" id="IPR033721">
    <property type="entry name" value="ProRS_core_arch_euk"/>
</dbReference>
<dbReference type="InterPro" id="IPR004499">
    <property type="entry name" value="Pro-tRNA-ligase_IIa_arc-type"/>
</dbReference>
<proteinExistence type="inferred from homology"/>
<dbReference type="Gene3D" id="3.40.50.800">
    <property type="entry name" value="Anticodon-binding domain"/>
    <property type="match status" value="1"/>
</dbReference>
<keyword evidence="4 7" id="KW-0648">Protein biosynthesis</keyword>
<evidence type="ECO:0000256" key="1">
    <source>
        <dbReference type="ARBA" id="ARBA00022598"/>
    </source>
</evidence>
<dbReference type="CDD" id="cd00778">
    <property type="entry name" value="ProRS_core_arch_euk"/>
    <property type="match status" value="1"/>
</dbReference>
<evidence type="ECO:0000313" key="11">
    <source>
        <dbReference type="Proteomes" id="UP000272051"/>
    </source>
</evidence>
<dbReference type="InterPro" id="IPR002314">
    <property type="entry name" value="aa-tRNA-synt_IIb"/>
</dbReference>
<dbReference type="NCBIfam" id="TIGR00408">
    <property type="entry name" value="proS_fam_I"/>
    <property type="match status" value="1"/>
</dbReference>
<dbReference type="PANTHER" id="PTHR43382:SF2">
    <property type="entry name" value="BIFUNCTIONAL GLUTAMATE_PROLINE--TRNA LIGASE"/>
    <property type="match status" value="1"/>
</dbReference>
<evidence type="ECO:0000313" key="9">
    <source>
        <dbReference type="EMBL" id="RLE49713.1"/>
    </source>
</evidence>
<dbReference type="EMBL" id="QMQV01000025">
    <property type="protein sequence ID" value="RLE49713.1"/>
    <property type="molecule type" value="Genomic_DNA"/>
</dbReference>
<dbReference type="Pfam" id="PF09180">
    <property type="entry name" value="ProRS-C_1"/>
    <property type="match status" value="1"/>
</dbReference>
<keyword evidence="3 7" id="KW-0067">ATP-binding</keyword>
<evidence type="ECO:0000313" key="10">
    <source>
        <dbReference type="EMBL" id="RLE53067.1"/>
    </source>
</evidence>
<dbReference type="Pfam" id="PF00587">
    <property type="entry name" value="tRNA-synt_2b"/>
    <property type="match status" value="1"/>
</dbReference>
<dbReference type="InterPro" id="IPR004154">
    <property type="entry name" value="Anticodon-bd"/>
</dbReference>
<protein>
    <recommendedName>
        <fullName evidence="7">Proline--tRNA ligase</fullName>
        <ecNumber evidence="7">6.1.1.15</ecNumber>
    </recommendedName>
    <alternativeName>
        <fullName evidence="7">Prolyl-tRNA synthetase</fullName>
        <shortName evidence="7">ProRS</shortName>
    </alternativeName>
</protein>
<evidence type="ECO:0000256" key="7">
    <source>
        <dbReference type="HAMAP-Rule" id="MF_01571"/>
    </source>
</evidence>
<dbReference type="EC" id="6.1.1.15" evidence="7"/>
<keyword evidence="7" id="KW-0963">Cytoplasm</keyword>
<keyword evidence="5 7" id="KW-0030">Aminoacyl-tRNA synthetase</keyword>
<dbReference type="InterPro" id="IPR036621">
    <property type="entry name" value="Anticodon-bd_dom_sf"/>
</dbReference>
<evidence type="ECO:0000256" key="2">
    <source>
        <dbReference type="ARBA" id="ARBA00022741"/>
    </source>
</evidence>
<dbReference type="GO" id="GO:0005524">
    <property type="term" value="F:ATP binding"/>
    <property type="evidence" value="ECO:0007669"/>
    <property type="project" value="UniProtKB-UniRule"/>
</dbReference>
<feature type="domain" description="Aminoacyl-transfer RNA synthetases class-II family profile" evidence="8">
    <location>
        <begin position="34"/>
        <end position="282"/>
    </location>
</feature>
<evidence type="ECO:0000313" key="12">
    <source>
        <dbReference type="Proteomes" id="UP000278475"/>
    </source>
</evidence>
<gene>
    <name evidence="7" type="primary">proS</name>
    <name evidence="9" type="ORF">DRJ31_03950</name>
    <name evidence="10" type="ORF">DRJ33_02035</name>
</gene>
<dbReference type="InterPro" id="IPR002316">
    <property type="entry name" value="Pro-tRNA-ligase_IIa"/>
</dbReference>
<dbReference type="EMBL" id="QMQX01000023">
    <property type="protein sequence ID" value="RLE53067.1"/>
    <property type="molecule type" value="Genomic_DNA"/>
</dbReference>
<dbReference type="GO" id="GO:0017101">
    <property type="term" value="C:aminoacyl-tRNA synthetase multienzyme complex"/>
    <property type="evidence" value="ECO:0007669"/>
    <property type="project" value="TreeGrafter"/>
</dbReference>
<dbReference type="GO" id="GO:0006433">
    <property type="term" value="P:prolyl-tRNA aminoacylation"/>
    <property type="evidence" value="ECO:0007669"/>
    <property type="project" value="UniProtKB-UniRule"/>
</dbReference>
<dbReference type="Proteomes" id="UP000272051">
    <property type="component" value="Unassembled WGS sequence"/>
</dbReference>
<evidence type="ECO:0000256" key="5">
    <source>
        <dbReference type="ARBA" id="ARBA00023146"/>
    </source>
</evidence>
<dbReference type="InterPro" id="IPR017449">
    <property type="entry name" value="Pro-tRNA_synth_II"/>
</dbReference>
<dbReference type="CDD" id="cd00862">
    <property type="entry name" value="ProRS_anticodon_zinc"/>
    <property type="match status" value="1"/>
</dbReference>
<dbReference type="Proteomes" id="UP000278475">
    <property type="component" value="Unassembled WGS sequence"/>
</dbReference>
<evidence type="ECO:0000256" key="4">
    <source>
        <dbReference type="ARBA" id="ARBA00022917"/>
    </source>
</evidence>
<dbReference type="Gene3D" id="3.30.110.30">
    <property type="entry name" value="C-terminal domain of ProRS"/>
    <property type="match status" value="1"/>
</dbReference>
<dbReference type="Pfam" id="PF03129">
    <property type="entry name" value="HGTP_anticodon"/>
    <property type="match status" value="1"/>
</dbReference>
<evidence type="ECO:0000259" key="8">
    <source>
        <dbReference type="PROSITE" id="PS50862"/>
    </source>
</evidence>
<evidence type="ECO:0000256" key="3">
    <source>
        <dbReference type="ARBA" id="ARBA00022840"/>
    </source>
</evidence>
<dbReference type="GO" id="GO:0004827">
    <property type="term" value="F:proline-tRNA ligase activity"/>
    <property type="evidence" value="ECO:0007669"/>
    <property type="project" value="UniProtKB-UniRule"/>
</dbReference>
<name>A0A497EQT8_9CREN</name>
<dbReference type="PROSITE" id="PS50862">
    <property type="entry name" value="AA_TRNA_LIGASE_II"/>
    <property type="match status" value="1"/>
</dbReference>
<keyword evidence="1 7" id="KW-0436">Ligase</keyword>
<dbReference type="Gene3D" id="3.30.930.10">
    <property type="entry name" value="Bira Bifunctional Protein, Domain 2"/>
    <property type="match status" value="1"/>
</dbReference>
<comment type="similarity">
    <text evidence="7">Belongs to the class-II aminoacyl-tRNA synthetase family. ProS type 3 subfamily.</text>
</comment>
<keyword evidence="2 7" id="KW-0547">Nucleotide-binding</keyword>
<comment type="caution">
    <text evidence="9">The sequence shown here is derived from an EMBL/GenBank/DDBJ whole genome shotgun (WGS) entry which is preliminary data.</text>
</comment>
<comment type="function">
    <text evidence="7">Catalyzes the attachment of proline to tRNA(Pro) in a two-step reaction: proline is first activated by ATP to form Pro-AMP and then transferred to the acceptor end of tRNA(Pro).</text>
</comment>
<dbReference type="SUPFAM" id="SSF55681">
    <property type="entry name" value="Class II aaRS and biotin synthetases"/>
    <property type="match status" value="1"/>
</dbReference>
<reference evidence="11 12" key="1">
    <citation type="submission" date="2018-06" db="EMBL/GenBank/DDBJ databases">
        <title>Extensive metabolic versatility and redundancy in microbially diverse, dynamic hydrothermal sediments.</title>
        <authorList>
            <person name="Dombrowski N."/>
            <person name="Teske A."/>
            <person name="Baker B.J."/>
        </authorList>
    </citation>
    <scope>NUCLEOTIDE SEQUENCE [LARGE SCALE GENOMIC DNA]</scope>
    <source>
        <strain evidence="10">B34_G17</strain>
        <strain evidence="9">B66_G16</strain>
    </source>
</reference>
<comment type="domain">
    <text evidence="7">Consists of three domains: the N-terminal catalytic domain, the anticodon-binding domain and the C-terminal extension.</text>
</comment>
<dbReference type="InterPro" id="IPR006195">
    <property type="entry name" value="aa-tRNA-synth_II"/>
</dbReference>
<dbReference type="PRINTS" id="PR01046">
    <property type="entry name" value="TRNASYNTHPRO"/>
</dbReference>
<dbReference type="SUPFAM" id="SSF64586">
    <property type="entry name" value="C-terminal domain of ProRS"/>
    <property type="match status" value="1"/>
</dbReference>
<dbReference type="SUPFAM" id="SSF52954">
    <property type="entry name" value="Class II aaRS ABD-related"/>
    <property type="match status" value="1"/>
</dbReference>